<keyword evidence="6" id="KW-0408">Iron</keyword>
<evidence type="ECO:0000256" key="4">
    <source>
        <dbReference type="ARBA" id="ARBA00022964"/>
    </source>
</evidence>
<reference evidence="8 9" key="1">
    <citation type="journal article" date="2019" name="J. Hered.">
        <title>An Improved Genome Assembly for Drosophila navojoa, the Basal Species in the mojavensis Cluster.</title>
        <authorList>
            <person name="Vanderlinde T."/>
            <person name="Dupim E.G."/>
            <person name="Nazario-Yepiz N.O."/>
            <person name="Carvalho A.B."/>
        </authorList>
    </citation>
    <scope>NUCLEOTIDE SEQUENCE [LARGE SCALE GENOMIC DNA]</scope>
    <source>
        <strain evidence="8">Navoj_Jal97</strain>
        <tissue evidence="8">Whole organism</tissue>
    </source>
</reference>
<dbReference type="Pfam" id="PF08336">
    <property type="entry name" value="P4Ha_N"/>
    <property type="match status" value="1"/>
</dbReference>
<keyword evidence="4" id="KW-0223">Dioxygenase</keyword>
<dbReference type="Proteomes" id="UP000295192">
    <property type="component" value="Unassembled WGS sequence"/>
</dbReference>
<accession>A0A484B8F6</accession>
<dbReference type="Gene3D" id="2.60.120.620">
    <property type="entry name" value="q2cbj1_9rhob like domain"/>
    <property type="match status" value="1"/>
</dbReference>
<comment type="cofactor">
    <cofactor evidence="1">
        <name>L-ascorbate</name>
        <dbReference type="ChEBI" id="CHEBI:38290"/>
    </cofactor>
</comment>
<keyword evidence="2" id="KW-0479">Metal-binding</keyword>
<dbReference type="PANTHER" id="PTHR10869:SF244">
    <property type="entry name" value="PROLYL 4-HYDROXYLASE SUBUNIT ALPHA-2"/>
    <property type="match status" value="1"/>
</dbReference>
<dbReference type="SMART" id="SM00702">
    <property type="entry name" value="P4Hc"/>
    <property type="match status" value="1"/>
</dbReference>
<dbReference type="STRING" id="7232.A0A484B8F6"/>
<dbReference type="InterPro" id="IPR044862">
    <property type="entry name" value="Pro_4_hyd_alph_FE2OG_OXY"/>
</dbReference>
<sequence length="473" mass="54286">MHKENEIFRYSGSNGSMVKFLKLENKLKKNLEVIGKDLQDKLNMIKLYQTMLEHVPLTGPKKQEEYVANPLNAFALLRRLRQDWPKWLAYLGNQTKMERMQKHLELVPSEKDLQTAVEGLLRIESVYNLETSHMAKGLLLDTQYNSFLTTPDCIALAERLFNDTEYARSSHWYRTAVRLYRQPYDNLFSRVLGLKRKKLNRMYAQAIVNEPDNTNTPPTDGIDPSWQELAEKISKNVIRESSSDKITHMVNKYLSVDEKIYISLRAKYRPQPKAVERACRGLWPERKTDHLSCRYVYENSAYLKLAPLKLEQLSLEPLVQLYHDVLYDSEIKAIQNMSVPEANAKRVELSVNQRIADMTGFGMMEHNKLHVLNFALGQGADTKSCKARADRIATIVFYANDVAVGGATIFPKLRLLVQPRRGTALLWYNLNAAGAADPLAKHAVCPVVLGSRWAITKCMEQEQRRPSKKLCLA</sequence>
<keyword evidence="3" id="KW-0847">Vitamin C</keyword>
<comment type="caution">
    <text evidence="8">The sequence shown here is derived from an EMBL/GenBank/DDBJ whole genome shotgun (WGS) entry which is preliminary data.</text>
</comment>
<keyword evidence="9" id="KW-1185">Reference proteome</keyword>
<dbReference type="GO" id="GO:0004656">
    <property type="term" value="F:procollagen-proline 4-dioxygenase activity"/>
    <property type="evidence" value="ECO:0007669"/>
    <property type="project" value="InterPro"/>
</dbReference>
<dbReference type="InterPro" id="IPR013547">
    <property type="entry name" value="P4H_N"/>
</dbReference>
<dbReference type="Pfam" id="PF13640">
    <property type="entry name" value="2OG-FeII_Oxy_3"/>
    <property type="match status" value="1"/>
</dbReference>
<proteinExistence type="predicted"/>
<dbReference type="PANTHER" id="PTHR10869">
    <property type="entry name" value="PROLYL 4-HYDROXYLASE ALPHA SUBUNIT"/>
    <property type="match status" value="1"/>
</dbReference>
<evidence type="ECO:0000256" key="3">
    <source>
        <dbReference type="ARBA" id="ARBA00022896"/>
    </source>
</evidence>
<dbReference type="EMBL" id="LSRL02000118">
    <property type="protein sequence ID" value="TDG44095.1"/>
    <property type="molecule type" value="Genomic_DNA"/>
</dbReference>
<feature type="domain" description="Prolyl 4-hydroxylase alpha subunit" evidence="7">
    <location>
        <begin position="317"/>
        <end position="460"/>
    </location>
</feature>
<dbReference type="Gene3D" id="1.25.40.10">
    <property type="entry name" value="Tetratricopeptide repeat domain"/>
    <property type="match status" value="1"/>
</dbReference>
<dbReference type="Gene3D" id="6.10.140.1460">
    <property type="match status" value="1"/>
</dbReference>
<dbReference type="GO" id="GO:0005783">
    <property type="term" value="C:endoplasmic reticulum"/>
    <property type="evidence" value="ECO:0007669"/>
    <property type="project" value="InterPro"/>
</dbReference>
<dbReference type="InterPro" id="IPR045054">
    <property type="entry name" value="P4HA-like"/>
</dbReference>
<evidence type="ECO:0000256" key="1">
    <source>
        <dbReference type="ARBA" id="ARBA00001961"/>
    </source>
</evidence>
<evidence type="ECO:0000313" key="8">
    <source>
        <dbReference type="EMBL" id="TDG44095.1"/>
    </source>
</evidence>
<dbReference type="InterPro" id="IPR006620">
    <property type="entry name" value="Pro_4_hyd_alph"/>
</dbReference>
<evidence type="ECO:0000256" key="2">
    <source>
        <dbReference type="ARBA" id="ARBA00022723"/>
    </source>
</evidence>
<dbReference type="GO" id="GO:0031418">
    <property type="term" value="F:L-ascorbic acid binding"/>
    <property type="evidence" value="ECO:0007669"/>
    <property type="project" value="UniProtKB-KW"/>
</dbReference>
<gene>
    <name evidence="8" type="ORF">AWZ03_009470</name>
</gene>
<evidence type="ECO:0000256" key="5">
    <source>
        <dbReference type="ARBA" id="ARBA00023002"/>
    </source>
</evidence>
<keyword evidence="5" id="KW-0560">Oxidoreductase</keyword>
<evidence type="ECO:0000313" key="9">
    <source>
        <dbReference type="Proteomes" id="UP000295192"/>
    </source>
</evidence>
<organism evidence="8 9">
    <name type="scientific">Drosophila navojoa</name>
    <name type="common">Fruit fly</name>
    <dbReference type="NCBI Taxonomy" id="7232"/>
    <lineage>
        <taxon>Eukaryota</taxon>
        <taxon>Metazoa</taxon>
        <taxon>Ecdysozoa</taxon>
        <taxon>Arthropoda</taxon>
        <taxon>Hexapoda</taxon>
        <taxon>Insecta</taxon>
        <taxon>Pterygota</taxon>
        <taxon>Neoptera</taxon>
        <taxon>Endopterygota</taxon>
        <taxon>Diptera</taxon>
        <taxon>Brachycera</taxon>
        <taxon>Muscomorpha</taxon>
        <taxon>Ephydroidea</taxon>
        <taxon>Drosophilidae</taxon>
        <taxon>Drosophila</taxon>
    </lineage>
</organism>
<evidence type="ECO:0000259" key="7">
    <source>
        <dbReference type="SMART" id="SM00702"/>
    </source>
</evidence>
<evidence type="ECO:0000256" key="6">
    <source>
        <dbReference type="ARBA" id="ARBA00023004"/>
    </source>
</evidence>
<name>A0A484B8F6_DRONA</name>
<dbReference type="GO" id="GO:0005506">
    <property type="term" value="F:iron ion binding"/>
    <property type="evidence" value="ECO:0007669"/>
    <property type="project" value="InterPro"/>
</dbReference>
<dbReference type="AlphaFoldDB" id="A0A484B8F6"/>
<dbReference type="InterPro" id="IPR011990">
    <property type="entry name" value="TPR-like_helical_dom_sf"/>
</dbReference>
<dbReference type="OMA" id="GWTYVDF"/>
<protein>
    <recommendedName>
        <fullName evidence="7">Prolyl 4-hydroxylase alpha subunit domain-containing protein</fullName>
    </recommendedName>
</protein>
<dbReference type="OrthoDB" id="420380at2759"/>